<organism evidence="1 2">
    <name type="scientific">Roseomonas acroporae</name>
    <dbReference type="NCBI Taxonomy" id="2937791"/>
    <lineage>
        <taxon>Bacteria</taxon>
        <taxon>Pseudomonadati</taxon>
        <taxon>Pseudomonadota</taxon>
        <taxon>Alphaproteobacteria</taxon>
        <taxon>Acetobacterales</taxon>
        <taxon>Roseomonadaceae</taxon>
        <taxon>Roseomonas</taxon>
    </lineage>
</organism>
<name>A0A9X1YCV5_9PROT</name>
<accession>A0A9X1YCV5</accession>
<dbReference type="EMBL" id="JALPRX010000026">
    <property type="protein sequence ID" value="MCK8784171.1"/>
    <property type="molecule type" value="Genomic_DNA"/>
</dbReference>
<dbReference type="AlphaFoldDB" id="A0A9X1YCV5"/>
<proteinExistence type="predicted"/>
<comment type="caution">
    <text evidence="1">The sequence shown here is derived from an EMBL/GenBank/DDBJ whole genome shotgun (WGS) entry which is preliminary data.</text>
</comment>
<keyword evidence="2" id="KW-1185">Reference proteome</keyword>
<gene>
    <name evidence="1" type="ORF">M0638_07250</name>
</gene>
<dbReference type="Proteomes" id="UP001139516">
    <property type="component" value="Unassembled WGS sequence"/>
</dbReference>
<evidence type="ECO:0000313" key="1">
    <source>
        <dbReference type="EMBL" id="MCK8784171.1"/>
    </source>
</evidence>
<sequence length="173" mass="18847">MTSTDTVIDQPLLADALDGGRTRRPWRYPAKPRVLEPVVEPVLADGKPALRVQLSGGRAAALGARMLIDREDWDRVSAKAGKCWTLSTNGSDNALVISTARIAGRLAGQDGPKPKAVLARLIVGGAELLRGQVVRYRNGDPWDLRRANLIALPRSEARSWRPDMPKPDIVTVQ</sequence>
<protein>
    <submittedName>
        <fullName evidence="1">Uncharacterized protein</fullName>
    </submittedName>
</protein>
<reference evidence="1" key="1">
    <citation type="submission" date="2022-04" db="EMBL/GenBank/DDBJ databases">
        <title>Roseomonas acroporae sp. nov., isolated from coral Acropora digitifera.</title>
        <authorList>
            <person name="Sun H."/>
        </authorList>
    </citation>
    <scope>NUCLEOTIDE SEQUENCE</scope>
    <source>
        <strain evidence="1">NAR14</strain>
    </source>
</reference>
<dbReference type="RefSeq" id="WP_248666296.1">
    <property type="nucleotide sequence ID" value="NZ_JALPRX010000026.1"/>
</dbReference>
<evidence type="ECO:0000313" key="2">
    <source>
        <dbReference type="Proteomes" id="UP001139516"/>
    </source>
</evidence>